<evidence type="ECO:0000259" key="1">
    <source>
        <dbReference type="SMART" id="SM00867"/>
    </source>
</evidence>
<dbReference type="PANTHER" id="PTHR34406:SF1">
    <property type="entry name" value="PROTEIN YCEI"/>
    <property type="match status" value="1"/>
</dbReference>
<dbReference type="Pfam" id="PF04264">
    <property type="entry name" value="YceI"/>
    <property type="match status" value="1"/>
</dbReference>
<dbReference type="Gene3D" id="2.40.128.110">
    <property type="entry name" value="Lipid/polyisoprenoid-binding, YceI-like"/>
    <property type="match status" value="1"/>
</dbReference>
<dbReference type="InterPro" id="IPR036761">
    <property type="entry name" value="TTHA0802/YceI-like_sf"/>
</dbReference>
<dbReference type="EMBL" id="JACVFC010000003">
    <property type="protein sequence ID" value="MBC9933071.1"/>
    <property type="molecule type" value="Genomic_DNA"/>
</dbReference>
<organism evidence="2 3">
    <name type="scientific">Chitinophaga qingshengii</name>
    <dbReference type="NCBI Taxonomy" id="1569794"/>
    <lineage>
        <taxon>Bacteria</taxon>
        <taxon>Pseudomonadati</taxon>
        <taxon>Bacteroidota</taxon>
        <taxon>Chitinophagia</taxon>
        <taxon>Chitinophagales</taxon>
        <taxon>Chitinophagaceae</taxon>
        <taxon>Chitinophaga</taxon>
    </lineage>
</organism>
<proteinExistence type="predicted"/>
<keyword evidence="3" id="KW-1185">Reference proteome</keyword>
<gene>
    <name evidence="2" type="ORF">ICL07_21965</name>
</gene>
<dbReference type="SUPFAM" id="SSF101874">
    <property type="entry name" value="YceI-like"/>
    <property type="match status" value="1"/>
</dbReference>
<evidence type="ECO:0000313" key="3">
    <source>
        <dbReference type="Proteomes" id="UP000659124"/>
    </source>
</evidence>
<feature type="domain" description="Lipid/polyisoprenoid-binding YceI-like" evidence="1">
    <location>
        <begin position="26"/>
        <end position="176"/>
    </location>
</feature>
<comment type="caution">
    <text evidence="2">The sequence shown here is derived from an EMBL/GenBank/DDBJ whole genome shotgun (WGS) entry which is preliminary data.</text>
</comment>
<evidence type="ECO:0000313" key="2">
    <source>
        <dbReference type="EMBL" id="MBC9933071.1"/>
    </source>
</evidence>
<accession>A0ABR7TUF7</accession>
<reference evidence="2 3" key="1">
    <citation type="submission" date="2020-09" db="EMBL/GenBank/DDBJ databases">
        <title>Genome sequences of type strains of Chitinophaga qingshengii and Chitinophaga varians.</title>
        <authorList>
            <person name="Kittiwongwattana C."/>
        </authorList>
    </citation>
    <scope>NUCLEOTIDE SEQUENCE [LARGE SCALE GENOMIC DNA]</scope>
    <source>
        <strain evidence="2 3">JCM 30026</strain>
    </source>
</reference>
<sequence length="178" mass="19843">MKKILYPIAALLILMTAAFTFITTQNWKINKGYSIKFTGKYADGTFESMKGTILFDEKDLATAKFDVQVEVASINTGNGLKNRHARGEKWFDADKYPYIHFVSSEVVKTANGYDAKGTLDMHGIKKPFTIPFTFIHNGDKGSFQGTFKVNRGDFGITTPRGDESDYTELTVTVPVSSK</sequence>
<dbReference type="InterPro" id="IPR007372">
    <property type="entry name" value="Lipid/polyisoprenoid-bd_YceI"/>
</dbReference>
<dbReference type="RefSeq" id="WP_188090196.1">
    <property type="nucleotide sequence ID" value="NZ_JACVFC010000003.1"/>
</dbReference>
<dbReference type="SMART" id="SM00867">
    <property type="entry name" value="YceI"/>
    <property type="match status" value="1"/>
</dbReference>
<dbReference type="Proteomes" id="UP000659124">
    <property type="component" value="Unassembled WGS sequence"/>
</dbReference>
<protein>
    <submittedName>
        <fullName evidence="2">YceI family protein</fullName>
    </submittedName>
</protein>
<dbReference type="PANTHER" id="PTHR34406">
    <property type="entry name" value="PROTEIN YCEI"/>
    <property type="match status" value="1"/>
</dbReference>
<name>A0ABR7TUF7_9BACT</name>